<name>A0A2K8PAH0_STRLA</name>
<dbReference type="RefSeq" id="WP_037687843.1">
    <property type="nucleotide sequence ID" value="NZ_CP024985.1"/>
</dbReference>
<dbReference type="GeneID" id="49382929"/>
<evidence type="ECO:0000256" key="1">
    <source>
        <dbReference type="SAM" id="MobiDB-lite"/>
    </source>
</evidence>
<proteinExistence type="predicted"/>
<feature type="region of interest" description="Disordered" evidence="1">
    <location>
        <begin position="31"/>
        <end position="65"/>
    </location>
</feature>
<dbReference type="EMBL" id="CP024985">
    <property type="protein sequence ID" value="ATZ23727.1"/>
    <property type="molecule type" value="Genomic_DNA"/>
</dbReference>
<feature type="compositionally biased region" description="Low complexity" evidence="1">
    <location>
        <begin position="46"/>
        <end position="65"/>
    </location>
</feature>
<evidence type="ECO:0000313" key="2">
    <source>
        <dbReference type="EMBL" id="ATZ23727.1"/>
    </source>
</evidence>
<dbReference type="AlphaFoldDB" id="A0A2K8PAH0"/>
<evidence type="ECO:0000313" key="3">
    <source>
        <dbReference type="Proteomes" id="UP000231791"/>
    </source>
</evidence>
<keyword evidence="3" id="KW-1185">Reference proteome</keyword>
<accession>A0A2K8PAH0</accession>
<dbReference type="Proteomes" id="UP000231791">
    <property type="component" value="Chromosome"/>
</dbReference>
<protein>
    <submittedName>
        <fullName evidence="2">Uncharacterized protein</fullName>
    </submittedName>
</protein>
<gene>
    <name evidence="2" type="ORF">SLAV_09290</name>
</gene>
<reference evidence="2 3" key="1">
    <citation type="submission" date="2017-11" db="EMBL/GenBank/DDBJ databases">
        <title>Complete genome sequence of Streptomyces lavendulae subsp. lavendulae CCM 3239 (formerly 'Streptomyces aureofaciens CCM 3239'), the producer of the angucycline-type antibiotic auricin.</title>
        <authorList>
            <person name="Busche T."/>
            <person name="Novakova R."/>
            <person name="Al'Dilaimi A."/>
            <person name="Homerova D."/>
            <person name="Feckova L."/>
            <person name="Rezuchova B."/>
            <person name="Mingyar E."/>
            <person name="Csolleiova D."/>
            <person name="Bekeova C."/>
            <person name="Winkler A."/>
            <person name="Sevcikova B."/>
            <person name="Kalinowski J."/>
            <person name="Kormanec J."/>
            <person name="Ruckert C."/>
        </authorList>
    </citation>
    <scope>NUCLEOTIDE SEQUENCE [LARGE SCALE GENOMIC DNA]</scope>
    <source>
        <strain evidence="2 3">CCM 3239</strain>
    </source>
</reference>
<organism evidence="2 3">
    <name type="scientific">Streptomyces lavendulae subsp. lavendulae</name>
    <dbReference type="NCBI Taxonomy" id="58340"/>
    <lineage>
        <taxon>Bacteria</taxon>
        <taxon>Bacillati</taxon>
        <taxon>Actinomycetota</taxon>
        <taxon>Actinomycetes</taxon>
        <taxon>Kitasatosporales</taxon>
        <taxon>Streptomycetaceae</taxon>
        <taxon>Streptomyces</taxon>
    </lineage>
</organism>
<sequence>MNPRAARPAGRRAGGRRGGVVKARFRFGEVPGVTLAPSPSPATGLGPATGRSPGPAARPARARAGATASAARAARAAACAAASRALAEAGLGHLGGRLELRTYGPAPGAPRLTRAARRAVAVALTARPRP</sequence>
<dbReference type="KEGG" id="slx:SLAV_09290"/>